<dbReference type="PRINTS" id="PR00153">
    <property type="entry name" value="CSAPPISMRASE"/>
</dbReference>
<dbReference type="GO" id="GO:0005737">
    <property type="term" value="C:cytoplasm"/>
    <property type="evidence" value="ECO:0007669"/>
    <property type="project" value="TreeGrafter"/>
</dbReference>
<feature type="domain" description="PPIase cyclophilin-type" evidence="3">
    <location>
        <begin position="7"/>
        <end position="91"/>
    </location>
</feature>
<comment type="function">
    <text evidence="2">PPIases accelerate the folding of proteins. It catalyzes the cis-trans isomerization of proline imidic peptide bonds in oligopeptides.</text>
</comment>
<dbReference type="GO" id="GO:0016018">
    <property type="term" value="F:cyclosporin A binding"/>
    <property type="evidence" value="ECO:0007669"/>
    <property type="project" value="TreeGrafter"/>
</dbReference>
<dbReference type="GO" id="GO:0006457">
    <property type="term" value="P:protein folding"/>
    <property type="evidence" value="ECO:0007669"/>
    <property type="project" value="TreeGrafter"/>
</dbReference>
<dbReference type="EC" id="5.2.1.8" evidence="2"/>
<dbReference type="GO" id="GO:0003755">
    <property type="term" value="F:peptidyl-prolyl cis-trans isomerase activity"/>
    <property type="evidence" value="ECO:0007669"/>
    <property type="project" value="UniProtKB-UniRule"/>
</dbReference>
<reference evidence="4" key="1">
    <citation type="journal article" date="2023" name="Plant J.">
        <title>Genome sequences and population genomics provide insights into the demographic history, inbreeding, and mutation load of two 'living fossil' tree species of Dipteronia.</title>
        <authorList>
            <person name="Feng Y."/>
            <person name="Comes H.P."/>
            <person name="Chen J."/>
            <person name="Zhu S."/>
            <person name="Lu R."/>
            <person name="Zhang X."/>
            <person name="Li P."/>
            <person name="Qiu J."/>
            <person name="Olsen K.M."/>
            <person name="Qiu Y."/>
        </authorList>
    </citation>
    <scope>NUCLEOTIDE SEQUENCE</scope>
    <source>
        <strain evidence="4">KIB01</strain>
    </source>
</reference>
<accession>A0AAD9U665</accession>
<dbReference type="SUPFAM" id="SSF50891">
    <property type="entry name" value="Cyclophilin-like"/>
    <property type="match status" value="1"/>
</dbReference>
<sequence length="119" mass="13391">MVNRRVFFDLSINDHPTGRIVMELFTDSTPLTVENFRALCTIVKGIATVGKPLHYKGSTFHHVIPGYMVHLEDLSHENGTRGGSSFADENFVKCPWQKPTRCLFVEDLLSTIDNIVGNK</sequence>
<organism evidence="4 5">
    <name type="scientific">Dipteronia dyeriana</name>
    <dbReference type="NCBI Taxonomy" id="168575"/>
    <lineage>
        <taxon>Eukaryota</taxon>
        <taxon>Viridiplantae</taxon>
        <taxon>Streptophyta</taxon>
        <taxon>Embryophyta</taxon>
        <taxon>Tracheophyta</taxon>
        <taxon>Spermatophyta</taxon>
        <taxon>Magnoliopsida</taxon>
        <taxon>eudicotyledons</taxon>
        <taxon>Gunneridae</taxon>
        <taxon>Pentapetalae</taxon>
        <taxon>rosids</taxon>
        <taxon>malvids</taxon>
        <taxon>Sapindales</taxon>
        <taxon>Sapindaceae</taxon>
        <taxon>Hippocastanoideae</taxon>
        <taxon>Acereae</taxon>
        <taxon>Dipteronia</taxon>
    </lineage>
</organism>
<keyword evidence="2" id="KW-0697">Rotamase</keyword>
<dbReference type="AlphaFoldDB" id="A0AAD9U665"/>
<protein>
    <recommendedName>
        <fullName evidence="2">Peptidyl-prolyl cis-trans isomerase</fullName>
        <shortName evidence="2">PPIase</shortName>
        <ecNumber evidence="2">5.2.1.8</ecNumber>
    </recommendedName>
</protein>
<proteinExistence type="inferred from homology"/>
<comment type="catalytic activity">
    <reaction evidence="2">
        <text>[protein]-peptidylproline (omega=180) = [protein]-peptidylproline (omega=0)</text>
        <dbReference type="Rhea" id="RHEA:16237"/>
        <dbReference type="Rhea" id="RHEA-COMP:10747"/>
        <dbReference type="Rhea" id="RHEA-COMP:10748"/>
        <dbReference type="ChEBI" id="CHEBI:83833"/>
        <dbReference type="ChEBI" id="CHEBI:83834"/>
        <dbReference type="EC" id="5.2.1.8"/>
    </reaction>
</comment>
<dbReference type="PANTHER" id="PTHR11071:SF561">
    <property type="entry name" value="PEPTIDYL-PROLYL CIS-TRANS ISOMERASE D-RELATED"/>
    <property type="match status" value="1"/>
</dbReference>
<evidence type="ECO:0000259" key="3">
    <source>
        <dbReference type="PROSITE" id="PS50072"/>
    </source>
</evidence>
<dbReference type="Pfam" id="PF00160">
    <property type="entry name" value="Pro_isomerase"/>
    <property type="match status" value="1"/>
</dbReference>
<dbReference type="EMBL" id="JANJYI010000005">
    <property type="protein sequence ID" value="KAK2648263.1"/>
    <property type="molecule type" value="Genomic_DNA"/>
</dbReference>
<dbReference type="InterPro" id="IPR029000">
    <property type="entry name" value="Cyclophilin-like_dom_sf"/>
</dbReference>
<comment type="caution">
    <text evidence="4">The sequence shown here is derived from an EMBL/GenBank/DDBJ whole genome shotgun (WGS) entry which is preliminary data.</text>
</comment>
<comment type="similarity">
    <text evidence="1 2">Belongs to the cyclophilin-type PPIase family.</text>
</comment>
<gene>
    <name evidence="4" type="ORF">Ddye_015752</name>
</gene>
<dbReference type="PROSITE" id="PS50072">
    <property type="entry name" value="CSA_PPIASE_2"/>
    <property type="match status" value="1"/>
</dbReference>
<dbReference type="Gene3D" id="2.40.100.10">
    <property type="entry name" value="Cyclophilin-like"/>
    <property type="match status" value="1"/>
</dbReference>
<name>A0AAD9U665_9ROSI</name>
<keyword evidence="5" id="KW-1185">Reference proteome</keyword>
<evidence type="ECO:0000313" key="4">
    <source>
        <dbReference type="EMBL" id="KAK2648263.1"/>
    </source>
</evidence>
<evidence type="ECO:0000256" key="1">
    <source>
        <dbReference type="ARBA" id="ARBA00007365"/>
    </source>
</evidence>
<evidence type="ECO:0000313" key="5">
    <source>
        <dbReference type="Proteomes" id="UP001280121"/>
    </source>
</evidence>
<dbReference type="InterPro" id="IPR002130">
    <property type="entry name" value="Cyclophilin-type_PPIase_dom"/>
</dbReference>
<dbReference type="PANTHER" id="PTHR11071">
    <property type="entry name" value="PEPTIDYL-PROLYL CIS-TRANS ISOMERASE"/>
    <property type="match status" value="1"/>
</dbReference>
<keyword evidence="2" id="KW-0413">Isomerase</keyword>
<dbReference type="Proteomes" id="UP001280121">
    <property type="component" value="Unassembled WGS sequence"/>
</dbReference>
<evidence type="ECO:0000256" key="2">
    <source>
        <dbReference type="RuleBase" id="RU363019"/>
    </source>
</evidence>